<proteinExistence type="predicted"/>
<protein>
    <submittedName>
        <fullName evidence="1">Uncharacterized protein</fullName>
    </submittedName>
</protein>
<dbReference type="EMBL" id="LT629750">
    <property type="protein sequence ID" value="SDT11505.1"/>
    <property type="molecule type" value="Genomic_DNA"/>
</dbReference>
<gene>
    <name evidence="1" type="ORF">SAMN05444158_4441</name>
</gene>
<dbReference type="AlphaFoldDB" id="A0A1H1XQJ9"/>
<evidence type="ECO:0000313" key="1">
    <source>
        <dbReference type="EMBL" id="SDT11505.1"/>
    </source>
</evidence>
<sequence length="38" mass="4238">MKMRPTALSRVTFCHGGNAFDVVWGESIFELHGGKSDR</sequence>
<organism evidence="1 2">
    <name type="scientific">Bradyrhizobium canariense</name>
    <dbReference type="NCBI Taxonomy" id="255045"/>
    <lineage>
        <taxon>Bacteria</taxon>
        <taxon>Pseudomonadati</taxon>
        <taxon>Pseudomonadota</taxon>
        <taxon>Alphaproteobacteria</taxon>
        <taxon>Hyphomicrobiales</taxon>
        <taxon>Nitrobacteraceae</taxon>
        <taxon>Bradyrhizobium</taxon>
    </lineage>
</organism>
<name>A0A1H1XQJ9_9BRAD</name>
<keyword evidence="2" id="KW-1185">Reference proteome</keyword>
<evidence type="ECO:0000313" key="2">
    <source>
        <dbReference type="Proteomes" id="UP000243904"/>
    </source>
</evidence>
<reference evidence="2" key="1">
    <citation type="submission" date="2016-10" db="EMBL/GenBank/DDBJ databases">
        <authorList>
            <person name="Varghese N."/>
            <person name="Submissions S."/>
        </authorList>
    </citation>
    <scope>NUCLEOTIDE SEQUENCE [LARGE SCALE GENOMIC DNA]</scope>
    <source>
        <strain evidence="2">GAS369</strain>
    </source>
</reference>
<dbReference type="Proteomes" id="UP000243904">
    <property type="component" value="Chromosome I"/>
</dbReference>
<accession>A0A1H1XQJ9</accession>